<evidence type="ECO:0000256" key="5">
    <source>
        <dbReference type="ARBA" id="ARBA00023211"/>
    </source>
</evidence>
<evidence type="ECO:0008006" key="12">
    <source>
        <dbReference type="Google" id="ProtNLM"/>
    </source>
</evidence>
<dbReference type="InterPro" id="IPR000994">
    <property type="entry name" value="Pept_M24"/>
</dbReference>
<evidence type="ECO:0000256" key="3">
    <source>
        <dbReference type="ARBA" id="ARBA00022723"/>
    </source>
</evidence>
<comment type="cofactor">
    <cofactor evidence="1">
        <name>Mn(2+)</name>
        <dbReference type="ChEBI" id="CHEBI:29035"/>
    </cofactor>
</comment>
<dbReference type="InterPro" id="IPR000587">
    <property type="entry name" value="Creatinase_N"/>
</dbReference>
<sequence length="729" mass="82518">MTTNIEKEPLLLVRESESVPDDQFSTMTCPSFTNLFSNSFMRLPQLAKTSPIDDTDSEFESDHDTDLPDLPDLPYATNSVLLGVSNISAGEKLRQLRLLMKEHGIGVYIIPSEDEHQSEYTAKADMRREYISGFTGSAGLCVVTLHDDKKLTGKAALSTDGRYFLQAEKQLDLNHWVLLKQGIASYPSWKQFAIREAIESKFSNVIACDPRLISVSIGEYFERIRVLEYQNKFRFNLLLEVNLVDEVWGKDKPTRSLDPVYALPLQYSGETTESKLDKIRKILQSHNNTHLVISALDEVAWLFNLRADSDIPFSPVFFSYVIITLESVILYINKKKIDDGTADLHLHLSNIKGLTIKPYNDFYSDLSQLKSTISQSDLLIVLPEKSATNYALYSYIPESFAKQNVKFESIISNLKIKKNKSELFNAKIAQFKDSLAFILLISWLEHQIIDKNHKISEYDAACKIYSIRSKFPNFKGLSYETISSSGANAAIIHYAPTKEENSIIDPTQVYLLDSGAHYLEGTTDITRTILFGSLKDKSLEERYKKYYTLVLKGHLAVAMAKFPPNSSNTGTILDAYSRQPLWNEGLDFNHGTGHGVGSFGNVHEGPLYILTTAGGANSSDLFKEGGILTDEPGYYVDGECGFRIESELEITNASKRFGKTRNGDSYLCFGYLTKVPFCRKLISTKYLNSSEINWINEYHKSIREDFGKKLLEIGKKRAYNWLWKETKPL</sequence>
<accession>A0A0V1Q690</accession>
<evidence type="ECO:0000256" key="1">
    <source>
        <dbReference type="ARBA" id="ARBA00001936"/>
    </source>
</evidence>
<evidence type="ECO:0000313" key="11">
    <source>
        <dbReference type="Proteomes" id="UP000054251"/>
    </source>
</evidence>
<dbReference type="Pfam" id="PF16189">
    <property type="entry name" value="Creatinase_N_2"/>
    <property type="match status" value="1"/>
</dbReference>
<dbReference type="Pfam" id="PF01321">
    <property type="entry name" value="Creatinase_N"/>
    <property type="match status" value="1"/>
</dbReference>
<evidence type="ECO:0000256" key="4">
    <source>
        <dbReference type="ARBA" id="ARBA00022801"/>
    </source>
</evidence>
<feature type="region of interest" description="Disordered" evidence="6">
    <location>
        <begin position="51"/>
        <end position="70"/>
    </location>
</feature>
<protein>
    <recommendedName>
        <fullName evidence="12">Xaa-Pro aminopeptidase P</fullName>
    </recommendedName>
</protein>
<comment type="similarity">
    <text evidence="2">Belongs to the peptidase M24B family.</text>
</comment>
<dbReference type="FunFam" id="3.40.350.10:FF:000003">
    <property type="entry name" value="Xaa-pro aminopeptidase P"/>
    <property type="match status" value="1"/>
</dbReference>
<dbReference type="GO" id="GO:0046872">
    <property type="term" value="F:metal ion binding"/>
    <property type="evidence" value="ECO:0007669"/>
    <property type="project" value="UniProtKB-KW"/>
</dbReference>
<organism evidence="10 11">
    <name type="scientific">Debaryomyces fabryi</name>
    <dbReference type="NCBI Taxonomy" id="58627"/>
    <lineage>
        <taxon>Eukaryota</taxon>
        <taxon>Fungi</taxon>
        <taxon>Dikarya</taxon>
        <taxon>Ascomycota</taxon>
        <taxon>Saccharomycotina</taxon>
        <taxon>Pichiomycetes</taxon>
        <taxon>Debaryomycetaceae</taxon>
        <taxon>Debaryomyces</taxon>
    </lineage>
</organism>
<dbReference type="Pfam" id="PF16188">
    <property type="entry name" value="Peptidase_M24_C"/>
    <property type="match status" value="1"/>
</dbReference>
<reference evidence="10 11" key="1">
    <citation type="submission" date="2015-11" db="EMBL/GenBank/DDBJ databases">
        <title>The genome of Debaryomyces fabryi.</title>
        <authorList>
            <person name="Tafer H."/>
            <person name="Lopandic K."/>
        </authorList>
    </citation>
    <scope>NUCLEOTIDE SEQUENCE [LARGE SCALE GENOMIC DNA]</scope>
    <source>
        <strain evidence="10 11">CBS 789</strain>
    </source>
</reference>
<proteinExistence type="inferred from homology"/>
<keyword evidence="4" id="KW-0378">Hydrolase</keyword>
<dbReference type="InterPro" id="IPR050422">
    <property type="entry name" value="X-Pro_aminopeptidase_P"/>
</dbReference>
<name>A0A0V1Q690_9ASCO</name>
<dbReference type="SUPFAM" id="SSF53092">
    <property type="entry name" value="Creatinase/prolidase N-terminal domain"/>
    <property type="match status" value="1"/>
</dbReference>
<dbReference type="SUPFAM" id="SSF55920">
    <property type="entry name" value="Creatinase/aminopeptidase"/>
    <property type="match status" value="1"/>
</dbReference>
<evidence type="ECO:0000256" key="2">
    <source>
        <dbReference type="ARBA" id="ARBA00008766"/>
    </source>
</evidence>
<dbReference type="Proteomes" id="UP000054251">
    <property type="component" value="Unassembled WGS sequence"/>
</dbReference>
<dbReference type="AlphaFoldDB" id="A0A0V1Q690"/>
<keyword evidence="5" id="KW-0464">Manganese</keyword>
<evidence type="ECO:0000259" key="9">
    <source>
        <dbReference type="Pfam" id="PF16188"/>
    </source>
</evidence>
<dbReference type="EMBL" id="LMYN01000003">
    <property type="protein sequence ID" value="KSA03987.1"/>
    <property type="molecule type" value="Genomic_DNA"/>
</dbReference>
<dbReference type="FunFam" id="3.90.230.10:FF:000004">
    <property type="entry name" value="xaa-Pro aminopeptidase 1 isoform X1"/>
    <property type="match status" value="1"/>
</dbReference>
<comment type="caution">
    <text evidence="10">The sequence shown here is derived from an EMBL/GenBank/DDBJ whole genome shotgun (WGS) entry which is preliminary data.</text>
</comment>
<keyword evidence="11" id="KW-1185">Reference proteome</keyword>
<feature type="domain" description="Creatinase N-terminal" evidence="8">
    <location>
        <begin position="93"/>
        <end position="221"/>
    </location>
</feature>
<dbReference type="Gene3D" id="3.90.230.10">
    <property type="entry name" value="Creatinase/methionine aminopeptidase superfamily"/>
    <property type="match status" value="1"/>
</dbReference>
<dbReference type="PANTHER" id="PTHR43763">
    <property type="entry name" value="XAA-PRO AMINOPEPTIDASE 1"/>
    <property type="match status" value="1"/>
</dbReference>
<dbReference type="Gene3D" id="3.40.350.10">
    <property type="entry name" value="Creatinase/prolidase N-terminal domain"/>
    <property type="match status" value="2"/>
</dbReference>
<evidence type="ECO:0000259" key="7">
    <source>
        <dbReference type="Pfam" id="PF00557"/>
    </source>
</evidence>
<feature type="domain" description="Peptidase M24" evidence="7">
    <location>
        <begin position="435"/>
        <end position="651"/>
    </location>
</feature>
<dbReference type="GO" id="GO:0016787">
    <property type="term" value="F:hydrolase activity"/>
    <property type="evidence" value="ECO:0007669"/>
    <property type="project" value="UniProtKB-KW"/>
</dbReference>
<dbReference type="GO" id="GO:0005737">
    <property type="term" value="C:cytoplasm"/>
    <property type="evidence" value="ECO:0007669"/>
    <property type="project" value="UniProtKB-ARBA"/>
</dbReference>
<evidence type="ECO:0000259" key="8">
    <source>
        <dbReference type="Pfam" id="PF01321"/>
    </source>
</evidence>
<dbReference type="GeneID" id="26837266"/>
<dbReference type="PANTHER" id="PTHR43763:SF6">
    <property type="entry name" value="XAA-PRO AMINOPEPTIDASE 1"/>
    <property type="match status" value="1"/>
</dbReference>
<gene>
    <name evidence="10" type="ORF">AC631_00257</name>
</gene>
<dbReference type="RefSeq" id="XP_015470089.1">
    <property type="nucleotide sequence ID" value="XM_015609087.1"/>
</dbReference>
<dbReference type="InterPro" id="IPR036005">
    <property type="entry name" value="Creatinase/aminopeptidase-like"/>
</dbReference>
<evidence type="ECO:0000313" key="10">
    <source>
        <dbReference type="EMBL" id="KSA03987.1"/>
    </source>
</evidence>
<dbReference type="InterPro" id="IPR032416">
    <property type="entry name" value="Peptidase_M24_C"/>
</dbReference>
<dbReference type="OrthoDB" id="9995434at2759"/>
<keyword evidence="3" id="KW-0479">Metal-binding</keyword>
<evidence type="ECO:0000256" key="6">
    <source>
        <dbReference type="SAM" id="MobiDB-lite"/>
    </source>
</evidence>
<dbReference type="InterPro" id="IPR029149">
    <property type="entry name" value="Creatin/AminoP/Spt16_N"/>
</dbReference>
<feature type="domain" description="Peptidase M24 C-terminal" evidence="9">
    <location>
        <begin position="666"/>
        <end position="729"/>
    </location>
</feature>
<dbReference type="Pfam" id="PF00557">
    <property type="entry name" value="Peptidase_M24"/>
    <property type="match status" value="1"/>
</dbReference>